<dbReference type="STRING" id="1123062.SAMN02745775_11068"/>
<feature type="transmembrane region" description="Helical" evidence="1">
    <location>
        <begin position="7"/>
        <end position="27"/>
    </location>
</feature>
<keyword evidence="3" id="KW-1185">Reference proteome</keyword>
<reference evidence="2 3" key="1">
    <citation type="submission" date="2016-10" db="EMBL/GenBank/DDBJ databases">
        <authorList>
            <person name="de Groot N.N."/>
        </authorList>
    </citation>
    <scope>NUCLEOTIDE SEQUENCE [LARGE SCALE GENOMIC DNA]</scope>
    <source>
        <strain evidence="2 3">DSM 19981</strain>
    </source>
</reference>
<evidence type="ECO:0000313" key="3">
    <source>
        <dbReference type="Proteomes" id="UP000199473"/>
    </source>
</evidence>
<gene>
    <name evidence="2" type="ORF">SAMN02745775_11068</name>
</gene>
<dbReference type="AlphaFoldDB" id="A0A1I4D9D1"/>
<dbReference type="Proteomes" id="UP000199473">
    <property type="component" value="Unassembled WGS sequence"/>
</dbReference>
<evidence type="ECO:0000256" key="1">
    <source>
        <dbReference type="SAM" id="Phobius"/>
    </source>
</evidence>
<feature type="transmembrane region" description="Helical" evidence="1">
    <location>
        <begin position="33"/>
        <end position="57"/>
    </location>
</feature>
<dbReference type="OrthoDB" id="7877055at2"/>
<keyword evidence="1" id="KW-1133">Transmembrane helix</keyword>
<feature type="transmembrane region" description="Helical" evidence="1">
    <location>
        <begin position="108"/>
        <end position="124"/>
    </location>
</feature>
<feature type="transmembrane region" description="Helical" evidence="1">
    <location>
        <begin position="69"/>
        <end position="88"/>
    </location>
</feature>
<dbReference type="RefSeq" id="WP_139226133.1">
    <property type="nucleotide sequence ID" value="NZ_FOSQ01000010.1"/>
</dbReference>
<keyword evidence="1" id="KW-0812">Transmembrane</keyword>
<keyword evidence="1" id="KW-0472">Membrane</keyword>
<evidence type="ECO:0000313" key="2">
    <source>
        <dbReference type="EMBL" id="SFK90394.1"/>
    </source>
</evidence>
<accession>A0A1I4D9D1</accession>
<sequence length="128" mass="13667">MAVAAGCFWFAVIFALGFLLGPIRVLFLEPRLGPAGAVAVEAVPMLAAMIALAPWVARLFDVPAAWRPLLAMGVTGLVLTMLAETLLAALLRGRGIGFWLERLETPEGWIYLLLLAALALMPALRGRG</sequence>
<name>A0A1I4D9D1_9PROT</name>
<proteinExistence type="predicted"/>
<protein>
    <submittedName>
        <fullName evidence="2">Uncharacterized protein</fullName>
    </submittedName>
</protein>
<dbReference type="EMBL" id="FOSQ01000010">
    <property type="protein sequence ID" value="SFK90394.1"/>
    <property type="molecule type" value="Genomic_DNA"/>
</dbReference>
<organism evidence="2 3">
    <name type="scientific">Falsiroseomonas stagni DSM 19981</name>
    <dbReference type="NCBI Taxonomy" id="1123062"/>
    <lineage>
        <taxon>Bacteria</taxon>
        <taxon>Pseudomonadati</taxon>
        <taxon>Pseudomonadota</taxon>
        <taxon>Alphaproteobacteria</taxon>
        <taxon>Acetobacterales</taxon>
        <taxon>Roseomonadaceae</taxon>
        <taxon>Falsiroseomonas</taxon>
    </lineage>
</organism>